<accession>A0A1X2H953</accession>
<keyword evidence="9" id="KW-1185">Reference proteome</keyword>
<evidence type="ECO:0000256" key="1">
    <source>
        <dbReference type="ARBA" id="ARBA00004141"/>
    </source>
</evidence>
<keyword evidence="4 6" id="KW-1133">Transmembrane helix</keyword>
<gene>
    <name evidence="8" type="ORF">BCR43DRAFT_495067</name>
</gene>
<dbReference type="InterPro" id="IPR050291">
    <property type="entry name" value="CDF_Transporter"/>
</dbReference>
<comment type="caution">
    <text evidence="8">The sequence shown here is derived from an EMBL/GenBank/DDBJ whole genome shotgun (WGS) entry which is preliminary data.</text>
</comment>
<dbReference type="OMA" id="DCKTDVY"/>
<feature type="transmembrane region" description="Helical" evidence="6">
    <location>
        <begin position="211"/>
        <end position="229"/>
    </location>
</feature>
<dbReference type="AlphaFoldDB" id="A0A1X2H953"/>
<dbReference type="GO" id="GO:0030003">
    <property type="term" value="P:intracellular monoatomic cation homeostasis"/>
    <property type="evidence" value="ECO:0007669"/>
    <property type="project" value="UniProtKB-ARBA"/>
</dbReference>
<feature type="transmembrane region" description="Helical" evidence="6">
    <location>
        <begin position="313"/>
        <end position="331"/>
    </location>
</feature>
<sequence length="412" mass="46205">MTSPIISDNDTGRSFHSRRSVLSLSMSTVPPPVHFDALRVSDEHLKEIKNKRVREFYTHQNSMIDRFMEVDEIVDSLEFGTPAPDSPAQRPLQRYGSLQHDEENQLMIHGHHTKDDDPTKPLLDAKPVTNKDTAPSWLVHLAINLSFLANVVLFGTKIFLALFTGSMAILASAFESFLDLLSNAIIFFTIRIIRQKDYYAYPVGKSRMEPLGIIVFAVIITTSFSQVLITSIQRLLDPVKGVEELDLSPLGMGLLVANIVIKGILWIWCATIKGSSSVQALAQDHENDVVFNVASTIFPVIAVWAKWSWLDPVGAILLSIYIIYEWMVVLLENIRRLTGQAASTDDIKQLTYMAYRFSGKITAVDTVSTLSLFLVWSDDSRVYMICMGGDDASCLLLLLLFWTCLIFARLPS</sequence>
<feature type="domain" description="Cation efflux protein transmembrane" evidence="7">
    <location>
        <begin position="145"/>
        <end position="337"/>
    </location>
</feature>
<feature type="transmembrane region" description="Helical" evidence="6">
    <location>
        <begin position="169"/>
        <end position="190"/>
    </location>
</feature>
<dbReference type="FunFam" id="1.20.1510.10:FF:000005">
    <property type="entry name" value="Putative Cation diffusion facilitator 1"/>
    <property type="match status" value="1"/>
</dbReference>
<dbReference type="InterPro" id="IPR027469">
    <property type="entry name" value="Cation_efflux_TMD_sf"/>
</dbReference>
<dbReference type="NCBIfam" id="TIGR01297">
    <property type="entry name" value="CDF"/>
    <property type="match status" value="1"/>
</dbReference>
<feature type="transmembrane region" description="Helical" evidence="6">
    <location>
        <begin position="382"/>
        <end position="408"/>
    </location>
</feature>
<reference evidence="8 9" key="1">
    <citation type="submission" date="2016-07" db="EMBL/GenBank/DDBJ databases">
        <title>Pervasive Adenine N6-methylation of Active Genes in Fungi.</title>
        <authorList>
            <consortium name="DOE Joint Genome Institute"/>
            <person name="Mondo S.J."/>
            <person name="Dannebaum R.O."/>
            <person name="Kuo R.C."/>
            <person name="Labutti K."/>
            <person name="Haridas S."/>
            <person name="Kuo A."/>
            <person name="Salamov A."/>
            <person name="Ahrendt S.R."/>
            <person name="Lipzen A."/>
            <person name="Sullivan W."/>
            <person name="Andreopoulos W.B."/>
            <person name="Clum A."/>
            <person name="Lindquist E."/>
            <person name="Daum C."/>
            <person name="Ramamoorthy G.K."/>
            <person name="Gryganskyi A."/>
            <person name="Culley D."/>
            <person name="Magnuson J.K."/>
            <person name="James T.Y."/>
            <person name="O'Malley M.A."/>
            <person name="Stajich J.E."/>
            <person name="Spatafora J.W."/>
            <person name="Visel A."/>
            <person name="Grigoriev I.V."/>
        </authorList>
    </citation>
    <scope>NUCLEOTIDE SEQUENCE [LARGE SCALE GENOMIC DNA]</scope>
    <source>
        <strain evidence="8 9">NRRL 2496</strain>
    </source>
</reference>
<evidence type="ECO:0000256" key="3">
    <source>
        <dbReference type="ARBA" id="ARBA00022692"/>
    </source>
</evidence>
<feature type="transmembrane region" description="Helical" evidence="6">
    <location>
        <begin position="141"/>
        <end position="163"/>
    </location>
</feature>
<dbReference type="InParanoid" id="A0A1X2H953"/>
<evidence type="ECO:0000256" key="2">
    <source>
        <dbReference type="ARBA" id="ARBA00022448"/>
    </source>
</evidence>
<dbReference type="Proteomes" id="UP000242180">
    <property type="component" value="Unassembled WGS sequence"/>
</dbReference>
<dbReference type="GO" id="GO:0098771">
    <property type="term" value="P:inorganic ion homeostasis"/>
    <property type="evidence" value="ECO:0007669"/>
    <property type="project" value="UniProtKB-ARBA"/>
</dbReference>
<feature type="transmembrane region" description="Helical" evidence="6">
    <location>
        <begin position="249"/>
        <end position="268"/>
    </location>
</feature>
<dbReference type="InterPro" id="IPR058533">
    <property type="entry name" value="Cation_efflux_TM"/>
</dbReference>
<dbReference type="GO" id="GO:0016020">
    <property type="term" value="C:membrane"/>
    <property type="evidence" value="ECO:0007669"/>
    <property type="project" value="UniProtKB-SubCell"/>
</dbReference>
<dbReference type="SUPFAM" id="SSF161111">
    <property type="entry name" value="Cation efflux protein transmembrane domain-like"/>
    <property type="match status" value="1"/>
</dbReference>
<feature type="transmembrane region" description="Helical" evidence="6">
    <location>
        <begin position="357"/>
        <end position="376"/>
    </location>
</feature>
<dbReference type="EMBL" id="MCGN01000007">
    <property type="protein sequence ID" value="ORY95054.1"/>
    <property type="molecule type" value="Genomic_DNA"/>
</dbReference>
<dbReference type="STRING" id="13706.A0A1X2H953"/>
<dbReference type="PANTHER" id="PTHR43840:SF4">
    <property type="entry name" value="CDF DIVALENT METAL CATION TRANSPORTER (EUROFUNG)"/>
    <property type="match status" value="1"/>
</dbReference>
<evidence type="ECO:0000256" key="4">
    <source>
        <dbReference type="ARBA" id="ARBA00022989"/>
    </source>
</evidence>
<keyword evidence="2" id="KW-0813">Transport</keyword>
<evidence type="ECO:0000259" key="7">
    <source>
        <dbReference type="Pfam" id="PF01545"/>
    </source>
</evidence>
<name>A0A1X2H953_SYNRA</name>
<dbReference type="InterPro" id="IPR002524">
    <property type="entry name" value="Cation_efflux"/>
</dbReference>
<evidence type="ECO:0000313" key="9">
    <source>
        <dbReference type="Proteomes" id="UP000242180"/>
    </source>
</evidence>
<evidence type="ECO:0000256" key="5">
    <source>
        <dbReference type="ARBA" id="ARBA00023136"/>
    </source>
</evidence>
<keyword evidence="3 6" id="KW-0812">Transmembrane</keyword>
<evidence type="ECO:0000313" key="8">
    <source>
        <dbReference type="EMBL" id="ORY95054.1"/>
    </source>
</evidence>
<protein>
    <recommendedName>
        <fullName evidence="7">Cation efflux protein transmembrane domain-containing protein</fullName>
    </recommendedName>
</protein>
<dbReference type="PANTHER" id="PTHR43840">
    <property type="entry name" value="MITOCHONDRIAL METAL TRANSPORTER 1-RELATED"/>
    <property type="match status" value="1"/>
</dbReference>
<feature type="transmembrane region" description="Helical" evidence="6">
    <location>
        <begin position="289"/>
        <end position="307"/>
    </location>
</feature>
<dbReference type="GO" id="GO:0008324">
    <property type="term" value="F:monoatomic cation transmembrane transporter activity"/>
    <property type="evidence" value="ECO:0007669"/>
    <property type="project" value="InterPro"/>
</dbReference>
<proteinExistence type="predicted"/>
<comment type="subcellular location">
    <subcellularLocation>
        <location evidence="1">Membrane</location>
        <topology evidence="1">Multi-pass membrane protein</topology>
    </subcellularLocation>
</comment>
<dbReference type="Gene3D" id="1.20.1510.10">
    <property type="entry name" value="Cation efflux protein transmembrane domain"/>
    <property type="match status" value="1"/>
</dbReference>
<organism evidence="8 9">
    <name type="scientific">Syncephalastrum racemosum</name>
    <name type="common">Filamentous fungus</name>
    <dbReference type="NCBI Taxonomy" id="13706"/>
    <lineage>
        <taxon>Eukaryota</taxon>
        <taxon>Fungi</taxon>
        <taxon>Fungi incertae sedis</taxon>
        <taxon>Mucoromycota</taxon>
        <taxon>Mucoromycotina</taxon>
        <taxon>Mucoromycetes</taxon>
        <taxon>Mucorales</taxon>
        <taxon>Syncephalastraceae</taxon>
        <taxon>Syncephalastrum</taxon>
    </lineage>
</organism>
<keyword evidence="5 6" id="KW-0472">Membrane</keyword>
<evidence type="ECO:0000256" key="6">
    <source>
        <dbReference type="SAM" id="Phobius"/>
    </source>
</evidence>
<dbReference type="OrthoDB" id="78296at2759"/>
<dbReference type="Pfam" id="PF01545">
    <property type="entry name" value="Cation_efflux"/>
    <property type="match status" value="1"/>
</dbReference>